<dbReference type="Proteomes" id="UP001162131">
    <property type="component" value="Unassembled WGS sequence"/>
</dbReference>
<name>A0AAU9JV95_9CILI</name>
<accession>A0AAU9JV95</accession>
<evidence type="ECO:0000313" key="2">
    <source>
        <dbReference type="EMBL" id="CAG9331173.1"/>
    </source>
</evidence>
<keyword evidence="3" id="KW-1185">Reference proteome</keyword>
<evidence type="ECO:0000256" key="1">
    <source>
        <dbReference type="SAM" id="Coils"/>
    </source>
</evidence>
<organism evidence="2 3">
    <name type="scientific">Blepharisma stoltei</name>
    <dbReference type="NCBI Taxonomy" id="1481888"/>
    <lineage>
        <taxon>Eukaryota</taxon>
        <taxon>Sar</taxon>
        <taxon>Alveolata</taxon>
        <taxon>Ciliophora</taxon>
        <taxon>Postciliodesmatophora</taxon>
        <taxon>Heterotrichea</taxon>
        <taxon>Heterotrichida</taxon>
        <taxon>Blepharismidae</taxon>
        <taxon>Blepharisma</taxon>
    </lineage>
</organism>
<gene>
    <name evidence="2" type="ORF">BSTOLATCC_MIC53251</name>
</gene>
<evidence type="ECO:0000313" key="3">
    <source>
        <dbReference type="Proteomes" id="UP001162131"/>
    </source>
</evidence>
<comment type="caution">
    <text evidence="2">The sequence shown here is derived from an EMBL/GenBank/DDBJ whole genome shotgun (WGS) entry which is preliminary data.</text>
</comment>
<dbReference type="EMBL" id="CAJZBQ010000053">
    <property type="protein sequence ID" value="CAG9331173.1"/>
    <property type="molecule type" value="Genomic_DNA"/>
</dbReference>
<dbReference type="AlphaFoldDB" id="A0AAU9JV95"/>
<protein>
    <submittedName>
        <fullName evidence="2">Uncharacterized protein</fullName>
    </submittedName>
</protein>
<feature type="coiled-coil region" evidence="1">
    <location>
        <begin position="126"/>
        <end position="181"/>
    </location>
</feature>
<keyword evidence="1" id="KW-0175">Coiled coil</keyword>
<sequence length="188" mass="21925">MSLSYHSEHLAWQQRVKQEQSRTSQFYKTFGPYSTIDSTQSLCRPLFPNADQHAKPVNYKTFRYNLGYTYGGTKHISHALADDSLSRTSSFSPQKSVIRIRKEISGSPEKIRHHSSSPNKIRSRRIDKIQEESPRLENLEKELKDVQAKVGTSDLAAEKYIRELEERLKTERKQRIKTEVKIMQLKKT</sequence>
<reference evidence="2" key="1">
    <citation type="submission" date="2021-09" db="EMBL/GenBank/DDBJ databases">
        <authorList>
            <consortium name="AG Swart"/>
            <person name="Singh M."/>
            <person name="Singh A."/>
            <person name="Seah K."/>
            <person name="Emmerich C."/>
        </authorList>
    </citation>
    <scope>NUCLEOTIDE SEQUENCE</scope>
    <source>
        <strain evidence="2">ATCC30299</strain>
    </source>
</reference>
<proteinExistence type="predicted"/>